<gene>
    <name evidence="10" type="ORF">PFISCL1PPCAC_26388</name>
</gene>
<evidence type="ECO:0000256" key="6">
    <source>
        <dbReference type="ARBA" id="ARBA00023180"/>
    </source>
</evidence>
<keyword evidence="11" id="KW-1185">Reference proteome</keyword>
<dbReference type="Pfam" id="PF09172">
    <property type="entry name" value="Vit_open_b-sht"/>
    <property type="match status" value="1"/>
</dbReference>
<feature type="signal peptide" evidence="8">
    <location>
        <begin position="1"/>
        <end position="15"/>
    </location>
</feature>
<dbReference type="SUPFAM" id="SSF56968">
    <property type="entry name" value="Lipovitellin-phosvitin complex, beta-sheet shell regions"/>
    <property type="match status" value="2"/>
</dbReference>
<feature type="non-terminal residue" evidence="10">
    <location>
        <position position="1355"/>
    </location>
</feature>
<dbReference type="SUPFAM" id="SSF48431">
    <property type="entry name" value="Lipovitellin-phosvitin complex, superhelical domain"/>
    <property type="match status" value="1"/>
</dbReference>
<dbReference type="GO" id="GO:0005576">
    <property type="term" value="C:extracellular region"/>
    <property type="evidence" value="ECO:0007669"/>
    <property type="project" value="UniProtKB-SubCell"/>
</dbReference>
<dbReference type="FunFam" id="2.30.230.10:FF:000004">
    <property type="entry name" value="Vitellogenin-1"/>
    <property type="match status" value="1"/>
</dbReference>
<dbReference type="InterPro" id="IPR011030">
    <property type="entry name" value="Lipovitellin_superhlx_dom"/>
</dbReference>
<evidence type="ECO:0000256" key="2">
    <source>
        <dbReference type="ARBA" id="ARBA00022525"/>
    </source>
</evidence>
<accession>A0AAV5WVI4</accession>
<comment type="caution">
    <text evidence="10">The sequence shown here is derived from an EMBL/GenBank/DDBJ whole genome shotgun (WGS) entry which is preliminary data.</text>
</comment>
<keyword evidence="6" id="KW-0325">Glycoprotein</keyword>
<feature type="chain" id="PRO_5043910479" description="Vitellogenin domain-containing protein" evidence="8">
    <location>
        <begin position="16"/>
        <end position="1355"/>
    </location>
</feature>
<dbReference type="InterPro" id="IPR001747">
    <property type="entry name" value="Vitellogenin_N"/>
</dbReference>
<reference evidence="10" key="1">
    <citation type="submission" date="2023-10" db="EMBL/GenBank/DDBJ databases">
        <title>Genome assembly of Pristionchus species.</title>
        <authorList>
            <person name="Yoshida K."/>
            <person name="Sommer R.J."/>
        </authorList>
    </citation>
    <scope>NUCLEOTIDE SEQUENCE</scope>
    <source>
        <strain evidence="10">RS5133</strain>
    </source>
</reference>
<dbReference type="PANTHER" id="PTHR23345">
    <property type="entry name" value="VITELLOGENIN-RELATED"/>
    <property type="match status" value="1"/>
</dbReference>
<keyword evidence="4" id="KW-0758">Storage protein</keyword>
<feature type="domain" description="Vitellogenin" evidence="9">
    <location>
        <begin position="37"/>
        <end position="710"/>
    </location>
</feature>
<protein>
    <recommendedName>
        <fullName evidence="9">Vitellogenin domain-containing protein</fullName>
    </recommendedName>
</protein>
<keyword evidence="5" id="KW-1015">Disulfide bond</keyword>
<keyword evidence="2" id="KW-0964">Secreted</keyword>
<comment type="caution">
    <text evidence="7">Lacks conserved residue(s) required for the propagation of feature annotation.</text>
</comment>
<dbReference type="Gene3D" id="1.25.10.20">
    <property type="entry name" value="Vitellinogen, superhelical"/>
    <property type="match status" value="1"/>
</dbReference>
<dbReference type="PANTHER" id="PTHR23345:SF15">
    <property type="entry name" value="VITELLOGENIN 1-RELATED"/>
    <property type="match status" value="1"/>
</dbReference>
<evidence type="ECO:0000313" key="11">
    <source>
        <dbReference type="Proteomes" id="UP001432322"/>
    </source>
</evidence>
<dbReference type="Proteomes" id="UP001432322">
    <property type="component" value="Unassembled WGS sequence"/>
</dbReference>
<sequence>MRLLLIATLVAAAFAARDSSRWNSEVRHETLDKTNAFKPGFEYRFHLDSQVSNGLPIPGSQQSAMRTQSHVSLTFPDSETIAHLRIEKIRVASLHKEMEPKKIQPFELFEEILLNEEHTDLLRLPVRFRYESGIVSDIEFDRKDAEWSKNIKRTYLNMLQVNLEKKNAQESRLLSDSDKQNVYTAPETTLEGECEVTYTVVPESREESELRVTKSINFEKCSRRVGHRYNLRFGDKYETSEKKFDGEEREIESSTLFNYRILGTASRFLIKEVELRSVYSYTPLSKEDTLFTTFVSGNLRLVEITKEYNRISAPKSEKKETLLYSMEWEKNEEKFLATGDETLLRNSPYPEIKNKNEIVVRMLKSLVAKMEDEVKGIELSATHEMGRLVTILRLATKGEIKRMHEEICESRSESKMKDLFYDALAIAGSFNTVEHLIERISKSEVSPLKAASLLKQFTNIRVPSEKMIDSLVFMCREKRSDPMVRQSCWLTVGALVNGVCGEHSDKFALENGKENKCPRELKEKFVRMLNREFEILALKTLANSGMDLIVFPLEKIIKDERQEKVVRVQAIVALRKLRLSLPRKIVSLLFPLYKNTREYPEIRLASFHMVMQTRPEKVVIDQIIAHLEKEPSTQVYSLVYEVLDQLSRSDIHKIVAENIKASLKILKPKSYKMMTSTYKHFNYFNEESNSGLSLNWAALFSTDSVLPKEATISLESIFAGQWTKYLVQIGFSQNNIDQVMNDLMMNIAQEDLEEIMVRGKRSSAVHPTEMLRALFSKLSIVIRNEKEQDPHAFVYIRYRDMDYALLPLDDQVFIDMFKTVLKDGQVKLEEIKSFLAMGLRFNTILSSFVYERSLSIVHSMGSPLIFSSKLPTIVKVEGEIKLELPTSGKPASEGRFHFKALPTLASTHVTQVEMINPLVNLGMKLLHSAQMNFPVEITAEMRWENKIEFKTTVTLPKESRRLIQLQTRPVSFVRVWPKDSRVYVECKEKTVYVEEFENRLQKIDSSYLEKATGMKMNVHGHFHGHILDGEIERIPSALLIGDNYVEVTFEKTDETPKEYVFKTTHERVKDRTDMPDMERFYDKDNEEHFDTEDNEEFPENEKTRRGEFEKYVKSYKTHDAYSERTHFELKSVGGRMTHKFEVEDKFICYYHMRHCKYHLKALRTPVTEEERQNWEMTSALEILYPEIPLSFKDLLSQKHRELSIIVDSRWGSEEKNELNIKIQGEQNKEMKKWMNTETDLKYEEMSFEDHSRLVEASMLNQYKIVAKYDIESPVSRAFIDRIYSYLKVCDRNMSTPFFKSSTECGRYQKNIVRAQLTVEPSTGLYANISVHTPSEKLALKEIRLPYALPLANIRR</sequence>
<dbReference type="InterPro" id="IPR050733">
    <property type="entry name" value="Vitellogenin/Apolipophorin"/>
</dbReference>
<evidence type="ECO:0000256" key="3">
    <source>
        <dbReference type="ARBA" id="ARBA00022729"/>
    </source>
</evidence>
<organism evidence="10 11">
    <name type="scientific">Pristionchus fissidentatus</name>
    <dbReference type="NCBI Taxonomy" id="1538716"/>
    <lineage>
        <taxon>Eukaryota</taxon>
        <taxon>Metazoa</taxon>
        <taxon>Ecdysozoa</taxon>
        <taxon>Nematoda</taxon>
        <taxon>Chromadorea</taxon>
        <taxon>Rhabditida</taxon>
        <taxon>Rhabditina</taxon>
        <taxon>Diplogasteromorpha</taxon>
        <taxon>Diplogasteroidea</taxon>
        <taxon>Neodiplogasteridae</taxon>
        <taxon>Pristionchus</taxon>
    </lineage>
</organism>
<evidence type="ECO:0000256" key="7">
    <source>
        <dbReference type="PROSITE-ProRule" id="PRU00557"/>
    </source>
</evidence>
<dbReference type="Gene3D" id="2.20.80.10">
    <property type="entry name" value="Lipovitellin-phosvitin complex, chain A, domain 4"/>
    <property type="match status" value="1"/>
</dbReference>
<dbReference type="Gene3D" id="2.30.230.10">
    <property type="entry name" value="Lipovitellin, beta-sheet shell regions, chain A"/>
    <property type="match status" value="1"/>
</dbReference>
<dbReference type="Pfam" id="PF01347">
    <property type="entry name" value="Vitellogenin_N"/>
    <property type="match status" value="1"/>
</dbReference>
<dbReference type="SMART" id="SM00638">
    <property type="entry name" value="LPD_N"/>
    <property type="match status" value="1"/>
</dbReference>
<dbReference type="GO" id="GO:0005319">
    <property type="term" value="F:lipid transporter activity"/>
    <property type="evidence" value="ECO:0007669"/>
    <property type="project" value="InterPro"/>
</dbReference>
<dbReference type="EMBL" id="BTSY01000007">
    <property type="protein sequence ID" value="GMT35091.1"/>
    <property type="molecule type" value="Genomic_DNA"/>
</dbReference>
<evidence type="ECO:0000256" key="8">
    <source>
        <dbReference type="SAM" id="SignalP"/>
    </source>
</evidence>
<evidence type="ECO:0000256" key="1">
    <source>
        <dbReference type="ARBA" id="ARBA00004613"/>
    </source>
</evidence>
<evidence type="ECO:0000256" key="4">
    <source>
        <dbReference type="ARBA" id="ARBA00022761"/>
    </source>
</evidence>
<evidence type="ECO:0000313" key="10">
    <source>
        <dbReference type="EMBL" id="GMT35091.1"/>
    </source>
</evidence>
<dbReference type="InterPro" id="IPR015255">
    <property type="entry name" value="Vitellinogen_open_b-sht"/>
</dbReference>
<evidence type="ECO:0000259" key="9">
    <source>
        <dbReference type="PROSITE" id="PS51211"/>
    </source>
</evidence>
<evidence type="ECO:0000256" key="5">
    <source>
        <dbReference type="ARBA" id="ARBA00023157"/>
    </source>
</evidence>
<dbReference type="SMART" id="SM01169">
    <property type="entry name" value="DUF1943"/>
    <property type="match status" value="1"/>
</dbReference>
<dbReference type="PROSITE" id="PS51211">
    <property type="entry name" value="VITELLOGENIN"/>
    <property type="match status" value="1"/>
</dbReference>
<dbReference type="InterPro" id="IPR015816">
    <property type="entry name" value="Vitellinogen_b-sht_N"/>
</dbReference>
<dbReference type="GO" id="GO:0045735">
    <property type="term" value="F:nutrient reservoir activity"/>
    <property type="evidence" value="ECO:0007669"/>
    <property type="project" value="UniProtKB-KW"/>
</dbReference>
<keyword evidence="3 8" id="KW-0732">Signal</keyword>
<dbReference type="InterPro" id="IPR015819">
    <property type="entry name" value="Lipid_transp_b-sht_shell"/>
</dbReference>
<proteinExistence type="predicted"/>
<dbReference type="FunFam" id="1.25.10.20:FF:000003">
    <property type="entry name" value="Vitellogenin C"/>
    <property type="match status" value="1"/>
</dbReference>
<comment type="subcellular location">
    <subcellularLocation>
        <location evidence="1">Secreted</location>
    </subcellularLocation>
</comment>
<name>A0AAV5WVI4_9BILA</name>